<feature type="region of interest" description="Disordered" evidence="1">
    <location>
        <begin position="114"/>
        <end position="135"/>
    </location>
</feature>
<dbReference type="EMBL" id="UGHJ01000003">
    <property type="protein sequence ID" value="STO91834.1"/>
    <property type="molecule type" value="Genomic_DNA"/>
</dbReference>
<feature type="region of interest" description="Disordered" evidence="1">
    <location>
        <begin position="19"/>
        <end position="40"/>
    </location>
</feature>
<dbReference type="AlphaFoldDB" id="A0AB38HBX6"/>
<evidence type="ECO:0000313" key="3">
    <source>
        <dbReference type="Proteomes" id="UP000254496"/>
    </source>
</evidence>
<proteinExistence type="predicted"/>
<name>A0AB38HBX6_9PAST</name>
<protein>
    <submittedName>
        <fullName evidence="2">HflK protein</fullName>
    </submittedName>
</protein>
<gene>
    <name evidence="2" type="primary">hflK_3</name>
    <name evidence="2" type="ORF">NCTC8540_02340</name>
</gene>
<evidence type="ECO:0000313" key="2">
    <source>
        <dbReference type="EMBL" id="STO91834.1"/>
    </source>
</evidence>
<reference evidence="2 3" key="1">
    <citation type="submission" date="2018-06" db="EMBL/GenBank/DDBJ databases">
        <authorList>
            <consortium name="Pathogen Informatics"/>
            <person name="Doyle S."/>
        </authorList>
    </citation>
    <scope>NUCLEOTIDE SEQUENCE [LARGE SCALE GENOMIC DNA]</scope>
    <source>
        <strain evidence="2 3">NCTC8540</strain>
    </source>
</reference>
<evidence type="ECO:0000256" key="1">
    <source>
        <dbReference type="SAM" id="MobiDB-lite"/>
    </source>
</evidence>
<sequence>MLTSNQLVHRRSDAIKARRRSVNREAEAYAREQEPRARGDAQRIIEQATAYKEQIVLNAQGEVERSNVYYQNLKHQNYCVSNGKKHTPKMLDNNSGNNLTVLPLEQILSGKNLTEKTNTPVKTYQTNDKNCSRKR</sequence>
<feature type="compositionally biased region" description="Polar residues" evidence="1">
    <location>
        <begin position="114"/>
        <end position="129"/>
    </location>
</feature>
<accession>A0AB38HBX6</accession>
<comment type="caution">
    <text evidence="2">The sequence shown here is derived from an EMBL/GenBank/DDBJ whole genome shotgun (WGS) entry which is preliminary data.</text>
</comment>
<dbReference type="Proteomes" id="UP000254496">
    <property type="component" value="Unassembled WGS sequence"/>
</dbReference>
<organism evidence="2 3">
    <name type="scientific">Canicola haemoglobinophilus</name>
    <dbReference type="NCBI Taxonomy" id="733"/>
    <lineage>
        <taxon>Bacteria</taxon>
        <taxon>Pseudomonadati</taxon>
        <taxon>Pseudomonadota</taxon>
        <taxon>Gammaproteobacteria</taxon>
        <taxon>Pasteurellales</taxon>
        <taxon>Pasteurellaceae</taxon>
        <taxon>Canicola</taxon>
    </lineage>
</organism>